<feature type="region of interest" description="Disordered" evidence="1">
    <location>
        <begin position="79"/>
        <end position="98"/>
    </location>
</feature>
<comment type="caution">
    <text evidence="2">The sequence shown here is derived from an EMBL/GenBank/DDBJ whole genome shotgun (WGS) entry which is preliminary data.</text>
</comment>
<reference evidence="2 3" key="1">
    <citation type="submission" date="2019-03" db="EMBL/GenBank/DDBJ databases">
        <title>Single cell metagenomics reveals metabolic interactions within the superorganism composed of flagellate Streblomastix strix and complex community of Bacteroidetes bacteria on its surface.</title>
        <authorList>
            <person name="Treitli S.C."/>
            <person name="Kolisko M."/>
            <person name="Husnik F."/>
            <person name="Keeling P."/>
            <person name="Hampl V."/>
        </authorList>
    </citation>
    <scope>NUCLEOTIDE SEQUENCE [LARGE SCALE GENOMIC DNA]</scope>
    <source>
        <strain evidence="2">ST1C</strain>
    </source>
</reference>
<evidence type="ECO:0000313" key="3">
    <source>
        <dbReference type="Proteomes" id="UP000324800"/>
    </source>
</evidence>
<dbReference type="InterPro" id="IPR043136">
    <property type="entry name" value="B30.2/SPRY_sf"/>
</dbReference>
<sequence length="313" mass="35552">IPSQRPSVQSLLESNIMQLVSVIEKSNEQKESQQSNEQLNKENNELKTKVQLLVIEKEKEKQENIKALSEKDKTIALKEQEKQKAQSERDQEKRRADTEHAEVIRLTAEITRLNKSLLSVPSSLSTITYQSIIPDPDHTIQQDNKIIRTNKGSRSTVAFNPAITSGIVRFGGFLEKHPDNRFRFGIADSSAVFGSDEGPWEGGNYKKTVSYYKDGDLTHIGDFIKGNSPIEENKTVAMEVNMNIRPRTLTFFYDNQEQPVSVTDIPSSIRFFIYLLDNNSSFTVTQFSNVQHSSAKGGIKGQRIVEWGKEWKK</sequence>
<accession>A0A5J4V9X3</accession>
<dbReference type="Proteomes" id="UP000324800">
    <property type="component" value="Unassembled WGS sequence"/>
</dbReference>
<evidence type="ECO:0008006" key="4">
    <source>
        <dbReference type="Google" id="ProtNLM"/>
    </source>
</evidence>
<feature type="non-terminal residue" evidence="2">
    <location>
        <position position="1"/>
    </location>
</feature>
<organism evidence="2 3">
    <name type="scientific">Streblomastix strix</name>
    <dbReference type="NCBI Taxonomy" id="222440"/>
    <lineage>
        <taxon>Eukaryota</taxon>
        <taxon>Metamonada</taxon>
        <taxon>Preaxostyla</taxon>
        <taxon>Oxymonadida</taxon>
        <taxon>Streblomastigidae</taxon>
        <taxon>Streblomastix</taxon>
    </lineage>
</organism>
<proteinExistence type="predicted"/>
<gene>
    <name evidence="2" type="ORF">EZS28_025262</name>
</gene>
<dbReference type="EMBL" id="SNRW01008633">
    <property type="protein sequence ID" value="KAA6379210.1"/>
    <property type="molecule type" value="Genomic_DNA"/>
</dbReference>
<evidence type="ECO:0000256" key="1">
    <source>
        <dbReference type="SAM" id="MobiDB-lite"/>
    </source>
</evidence>
<dbReference type="AlphaFoldDB" id="A0A5J4V9X3"/>
<evidence type="ECO:0000313" key="2">
    <source>
        <dbReference type="EMBL" id="KAA6379210.1"/>
    </source>
</evidence>
<name>A0A5J4V9X3_9EUKA</name>
<dbReference type="Gene3D" id="2.60.120.920">
    <property type="match status" value="1"/>
</dbReference>
<dbReference type="OrthoDB" id="49113at2759"/>
<protein>
    <recommendedName>
        <fullName evidence="4">SPRY domain-containing protein</fullName>
    </recommendedName>
</protein>